<organism evidence="1 2">
    <name type="scientific">Fusarium solani subsp. cucurbitae</name>
    <name type="common">Neocosmosporum cucurbitae</name>
    <dbReference type="NCBI Taxonomy" id="2747967"/>
    <lineage>
        <taxon>Eukaryota</taxon>
        <taxon>Fungi</taxon>
        <taxon>Dikarya</taxon>
        <taxon>Ascomycota</taxon>
        <taxon>Pezizomycotina</taxon>
        <taxon>Sordariomycetes</taxon>
        <taxon>Hypocreomycetidae</taxon>
        <taxon>Hypocreales</taxon>
        <taxon>Nectriaceae</taxon>
        <taxon>Fusarium</taxon>
        <taxon>Fusarium solani species complex</taxon>
    </lineage>
</organism>
<reference evidence="1" key="1">
    <citation type="submission" date="2021-11" db="EMBL/GenBank/DDBJ databases">
        <title>Fusarium solani-melongenae Genome sequencing and assembly.</title>
        <authorList>
            <person name="Xie S."/>
            <person name="Huang L."/>
            <person name="Zhang X."/>
        </authorList>
    </citation>
    <scope>NUCLEOTIDE SEQUENCE</scope>
    <source>
        <strain evidence="1">CRI 24-3</strain>
    </source>
</reference>
<evidence type="ECO:0000313" key="1">
    <source>
        <dbReference type="EMBL" id="UPK97509.1"/>
    </source>
</evidence>
<evidence type="ECO:0000313" key="2">
    <source>
        <dbReference type="Proteomes" id="UP000830768"/>
    </source>
</evidence>
<protein>
    <submittedName>
        <fullName evidence="1">Uncharacterized protein</fullName>
    </submittedName>
</protein>
<accession>A0ACD3Z890</accession>
<gene>
    <name evidence="1" type="ORF">LCI18_008444</name>
</gene>
<name>A0ACD3Z890_FUSSC</name>
<dbReference type="EMBL" id="CP090035">
    <property type="protein sequence ID" value="UPK97509.1"/>
    <property type="molecule type" value="Genomic_DNA"/>
</dbReference>
<proteinExistence type="predicted"/>
<sequence>MKLINATQLAQSPSHIIHYISVQPPGTAVSMNVGLLGLGMMAGDATIADQVRPLVEPLTSAAVYCGPVGSGLKAKYAINLFLVAVTAGLAESMNLARVQGLDLEAFDKVLGSCSLASPYSRIKIAKMLKDDYTQLIKSEAEEVGVQTPLIQICNSLCRDANDAGWSEEDMMAIYKLFAHSVSQDLSQ</sequence>
<dbReference type="Proteomes" id="UP000830768">
    <property type="component" value="Chromosome 6"/>
</dbReference>
<keyword evidence="2" id="KW-1185">Reference proteome</keyword>